<gene>
    <name evidence="3" type="ORF">GCM10007390_19270</name>
</gene>
<dbReference type="AlphaFoldDB" id="A0A8J3D364"/>
<sequence>MKKSFRTYIILLYLLLAASCAEAQQAYVSLENGDLVVIDVEQCTSRRIGKTSVPMYDIAIGPGGVMYGVGQDNKLYKINLGDASTTLIGSLVPEPGDDFNSLVFSASGILYAATNRSTILYKIDTTNAKQTPLGNIGFRAAGDLTFLNGVLYMAAQNNFLIRVNVSNPEQSVPVGKMNAESAIFGVVTIGTIDCKDGRPKMYALGGNFLYEVSPGDATTKRICSNLSLNATIYGAASSLEATAQLRANAGRDTLLNICENTQEIRLDPLIGPKESAGAWYGPNQTALSPNPIVDVSGLTRGTYRYYYTVGEDNCADTATVSLKVDRLRPEFPSDTTLCQGETLLISLRDSAASYRWQDGSTTPEYPIAKPGTYSVNITKSCGQTEASVEVNFENCQGCNVFMPDAFSPNNDGLNDLYGALSDCQFSAFTLSIYNRWGEVVFQSQDLNQSWDGRVDAQPVPPGIYVYRLNYQLLSNPALPVVRTGKIVLIR</sequence>
<dbReference type="NCBIfam" id="TIGR04131">
    <property type="entry name" value="Bac_Flav_CTERM"/>
    <property type="match status" value="1"/>
</dbReference>
<dbReference type="Pfam" id="PF13585">
    <property type="entry name" value="CHU_C"/>
    <property type="match status" value="1"/>
</dbReference>
<proteinExistence type="predicted"/>
<keyword evidence="4" id="KW-1185">Reference proteome</keyword>
<organism evidence="3 4">
    <name type="scientific">Persicitalea jodogahamensis</name>
    <dbReference type="NCBI Taxonomy" id="402147"/>
    <lineage>
        <taxon>Bacteria</taxon>
        <taxon>Pseudomonadati</taxon>
        <taxon>Bacteroidota</taxon>
        <taxon>Cytophagia</taxon>
        <taxon>Cytophagales</taxon>
        <taxon>Spirosomataceae</taxon>
        <taxon>Persicitalea</taxon>
    </lineage>
</organism>
<dbReference type="SUPFAM" id="SSF63825">
    <property type="entry name" value="YWTD domain"/>
    <property type="match status" value="1"/>
</dbReference>
<dbReference type="EMBL" id="BMXF01000001">
    <property type="protein sequence ID" value="GHB65326.1"/>
    <property type="molecule type" value="Genomic_DNA"/>
</dbReference>
<evidence type="ECO:0000313" key="4">
    <source>
        <dbReference type="Proteomes" id="UP000598271"/>
    </source>
</evidence>
<feature type="domain" description="DUF6923" evidence="2">
    <location>
        <begin position="67"/>
        <end position="185"/>
    </location>
</feature>
<name>A0A8J3D364_9BACT</name>
<protein>
    <recommendedName>
        <fullName evidence="2">DUF6923 domain-containing protein</fullName>
    </recommendedName>
</protein>
<dbReference type="Gene3D" id="2.115.10.10">
    <property type="entry name" value="Tachylectin 2"/>
    <property type="match status" value="1"/>
</dbReference>
<evidence type="ECO:0000313" key="3">
    <source>
        <dbReference type="EMBL" id="GHB65326.1"/>
    </source>
</evidence>
<dbReference type="Proteomes" id="UP000598271">
    <property type="component" value="Unassembled WGS sequence"/>
</dbReference>
<reference evidence="3 4" key="1">
    <citation type="journal article" date="2014" name="Int. J. Syst. Evol. Microbiol.">
        <title>Complete genome sequence of Corynebacterium casei LMG S-19264T (=DSM 44701T), isolated from a smear-ripened cheese.</title>
        <authorList>
            <consortium name="US DOE Joint Genome Institute (JGI-PGF)"/>
            <person name="Walter F."/>
            <person name="Albersmeier A."/>
            <person name="Kalinowski J."/>
            <person name="Ruckert C."/>
        </authorList>
    </citation>
    <scope>NUCLEOTIDE SEQUENCE [LARGE SCALE GENOMIC DNA]</scope>
    <source>
        <strain evidence="3 4">KCTC 12866</strain>
    </source>
</reference>
<dbReference type="InterPro" id="IPR026341">
    <property type="entry name" value="T9SS_type_B"/>
</dbReference>
<evidence type="ECO:0000256" key="1">
    <source>
        <dbReference type="SAM" id="SignalP"/>
    </source>
</evidence>
<evidence type="ECO:0000259" key="2">
    <source>
        <dbReference type="Pfam" id="PF21959"/>
    </source>
</evidence>
<comment type="caution">
    <text evidence="3">The sequence shown here is derived from an EMBL/GenBank/DDBJ whole genome shotgun (WGS) entry which is preliminary data.</text>
</comment>
<dbReference type="PROSITE" id="PS51257">
    <property type="entry name" value="PROKAR_LIPOPROTEIN"/>
    <property type="match status" value="1"/>
</dbReference>
<feature type="chain" id="PRO_5035188524" description="DUF6923 domain-containing protein" evidence="1">
    <location>
        <begin position="24"/>
        <end position="490"/>
    </location>
</feature>
<accession>A0A8J3D364</accession>
<keyword evidence="1" id="KW-0732">Signal</keyword>
<dbReference type="InterPro" id="IPR054215">
    <property type="entry name" value="DUF6923"/>
</dbReference>
<dbReference type="Pfam" id="PF21959">
    <property type="entry name" value="DUF6923"/>
    <property type="match status" value="1"/>
</dbReference>
<dbReference type="RefSeq" id="WP_189564088.1">
    <property type="nucleotide sequence ID" value="NZ_BMXF01000001.1"/>
</dbReference>
<feature type="signal peptide" evidence="1">
    <location>
        <begin position="1"/>
        <end position="23"/>
    </location>
</feature>